<sequence length="283" mass="31367">MFSRTKFSLILCLVILFISACTIQNETTRSGNSEKPSSSLSTENSTKESEYQKIHDYMDSIWDSYEAKYSVDKAESLVYIDVSKALNITIIEAYRAYTYIENKKININMTENEIDVVGVKRLADLGFKEENGKWNFEGKEVNMGEPLPIPDNMKQKEAEPNKEINVTMTVNPIISNGMVVIQGTTNLPEGTQLMLSLEGSGYLAQDSISVSNGMFTSAQFSNKGNSLANGTYTLEISTPTANVQPASVQEIIGENGRNLKGDLVTFDEIWGSTVDYKGEVIIK</sequence>
<keyword evidence="2" id="KW-0732">Signal</keyword>
<dbReference type="AlphaFoldDB" id="A0A2K9DZB9"/>
<evidence type="ECO:0000256" key="1">
    <source>
        <dbReference type="SAM" id="MobiDB-lite"/>
    </source>
</evidence>
<reference evidence="3 4" key="1">
    <citation type="submission" date="2017-12" db="EMBL/GenBank/DDBJ databases">
        <title>Complete genome sequence of Herbivorax saccincola GGR1, a novel Cellulosome-producing hydrolytic bacterium in a thermophilic biogas plant, established by Illumina and Nanopore MinION sequencing.</title>
        <authorList>
            <person name="Pechtl A."/>
            <person name="Ruckert C."/>
            <person name="Koeck D.E."/>
            <person name="Maus I."/>
            <person name="Winkler A."/>
            <person name="Kalinowski J."/>
            <person name="Puhler A."/>
            <person name="Schwarz W.W."/>
            <person name="Zverlov V.V."/>
            <person name="Schluter A."/>
            <person name="Liebl W."/>
        </authorList>
    </citation>
    <scope>NUCLEOTIDE SEQUENCE [LARGE SCALE GENOMIC DNA]</scope>
    <source>
        <strain evidence="4">SR1</strain>
    </source>
</reference>
<evidence type="ECO:0000256" key="2">
    <source>
        <dbReference type="SAM" id="SignalP"/>
    </source>
</evidence>
<keyword evidence="4" id="KW-1185">Reference proteome</keyword>
<dbReference type="PROSITE" id="PS51257">
    <property type="entry name" value="PROKAR_LIPOPROTEIN"/>
    <property type="match status" value="1"/>
</dbReference>
<organism evidence="3 4">
    <name type="scientific">Acetivibrio saccincola</name>
    <dbReference type="NCBI Taxonomy" id="1677857"/>
    <lineage>
        <taxon>Bacteria</taxon>
        <taxon>Bacillati</taxon>
        <taxon>Bacillota</taxon>
        <taxon>Clostridia</taxon>
        <taxon>Eubacteriales</taxon>
        <taxon>Oscillospiraceae</taxon>
        <taxon>Acetivibrio</taxon>
    </lineage>
</organism>
<name>A0A2K9DZB9_9FIRM</name>
<dbReference type="RefSeq" id="WP_101299677.1">
    <property type="nucleotide sequence ID" value="NZ_CP025197.1"/>
</dbReference>
<protein>
    <submittedName>
        <fullName evidence="3">Uncharacterized protein</fullName>
    </submittedName>
</protein>
<dbReference type="KEGG" id="hsc:HVS_04650"/>
<feature type="compositionally biased region" description="Polar residues" evidence="1">
    <location>
        <begin position="27"/>
        <end position="44"/>
    </location>
</feature>
<evidence type="ECO:0000313" key="4">
    <source>
        <dbReference type="Proteomes" id="UP000233534"/>
    </source>
</evidence>
<dbReference type="EMBL" id="CP025197">
    <property type="protein sequence ID" value="AUG56867.1"/>
    <property type="molecule type" value="Genomic_DNA"/>
</dbReference>
<dbReference type="Proteomes" id="UP000233534">
    <property type="component" value="Chromosome"/>
</dbReference>
<accession>A0A2K9DZB9</accession>
<feature type="signal peptide" evidence="2">
    <location>
        <begin position="1"/>
        <end position="23"/>
    </location>
</feature>
<proteinExistence type="predicted"/>
<gene>
    <name evidence="3" type="ORF">HVS_04650</name>
</gene>
<evidence type="ECO:0000313" key="3">
    <source>
        <dbReference type="EMBL" id="AUG56867.1"/>
    </source>
</evidence>
<feature type="region of interest" description="Disordered" evidence="1">
    <location>
        <begin position="27"/>
        <end position="47"/>
    </location>
</feature>
<feature type="chain" id="PRO_5039432261" evidence="2">
    <location>
        <begin position="24"/>
        <end position="283"/>
    </location>
</feature>